<keyword evidence="8" id="KW-1185">Reference proteome</keyword>
<dbReference type="PANTHER" id="PTHR44757">
    <property type="entry name" value="DIGUANYLATE CYCLASE DGCP"/>
    <property type="match status" value="1"/>
</dbReference>
<dbReference type="SUPFAM" id="SSF48452">
    <property type="entry name" value="TPR-like"/>
    <property type="match status" value="1"/>
</dbReference>
<dbReference type="InterPro" id="IPR019734">
    <property type="entry name" value="TPR_rpt"/>
</dbReference>
<dbReference type="InterPro" id="IPR011990">
    <property type="entry name" value="TPR-like_helical_dom_sf"/>
</dbReference>
<dbReference type="RefSeq" id="WP_120048888.1">
    <property type="nucleotide sequence ID" value="NZ_RAHX01000001.1"/>
</dbReference>
<dbReference type="Pfam" id="PF00990">
    <property type="entry name" value="GGDEF"/>
    <property type="match status" value="1"/>
</dbReference>
<dbReference type="InterPro" id="IPR001633">
    <property type="entry name" value="EAL_dom"/>
</dbReference>
<evidence type="ECO:0000256" key="4">
    <source>
        <dbReference type="SAM" id="SignalP"/>
    </source>
</evidence>
<name>A0A419RVS0_9SPHN</name>
<dbReference type="Gene3D" id="3.30.70.270">
    <property type="match status" value="1"/>
</dbReference>
<keyword evidence="3" id="KW-0812">Transmembrane</keyword>
<comment type="caution">
    <text evidence="7">The sequence shown here is derived from an EMBL/GenBank/DDBJ whole genome shotgun (WGS) entry which is preliminary data.</text>
</comment>
<feature type="coiled-coil region" evidence="2">
    <location>
        <begin position="363"/>
        <end position="390"/>
    </location>
</feature>
<feature type="chain" id="PRO_5019371213" evidence="4">
    <location>
        <begin position="26"/>
        <end position="854"/>
    </location>
</feature>
<dbReference type="EMBL" id="RAHX01000001">
    <property type="protein sequence ID" value="RJY09878.1"/>
    <property type="molecule type" value="Genomic_DNA"/>
</dbReference>
<evidence type="ECO:0000256" key="3">
    <source>
        <dbReference type="SAM" id="Phobius"/>
    </source>
</evidence>
<dbReference type="PROSITE" id="PS50883">
    <property type="entry name" value="EAL"/>
    <property type="match status" value="1"/>
</dbReference>
<dbReference type="CDD" id="cd01949">
    <property type="entry name" value="GGDEF"/>
    <property type="match status" value="1"/>
</dbReference>
<evidence type="ECO:0000256" key="1">
    <source>
        <dbReference type="PROSITE-ProRule" id="PRU00339"/>
    </source>
</evidence>
<dbReference type="SUPFAM" id="SSF141868">
    <property type="entry name" value="EAL domain-like"/>
    <property type="match status" value="1"/>
</dbReference>
<keyword evidence="1" id="KW-0802">TPR repeat</keyword>
<dbReference type="CDD" id="cd01948">
    <property type="entry name" value="EAL"/>
    <property type="match status" value="1"/>
</dbReference>
<organism evidence="7 8">
    <name type="scientific">Aurantiacibacter aquimixticola</name>
    <dbReference type="NCBI Taxonomy" id="1958945"/>
    <lineage>
        <taxon>Bacteria</taxon>
        <taxon>Pseudomonadati</taxon>
        <taxon>Pseudomonadota</taxon>
        <taxon>Alphaproteobacteria</taxon>
        <taxon>Sphingomonadales</taxon>
        <taxon>Erythrobacteraceae</taxon>
        <taxon>Aurantiacibacter</taxon>
    </lineage>
</organism>
<dbReference type="Pfam" id="PF13181">
    <property type="entry name" value="TPR_8"/>
    <property type="match status" value="2"/>
</dbReference>
<evidence type="ECO:0000259" key="6">
    <source>
        <dbReference type="PROSITE" id="PS50887"/>
    </source>
</evidence>
<feature type="signal peptide" evidence="4">
    <location>
        <begin position="1"/>
        <end position="25"/>
    </location>
</feature>
<evidence type="ECO:0000259" key="5">
    <source>
        <dbReference type="PROSITE" id="PS50883"/>
    </source>
</evidence>
<dbReference type="Proteomes" id="UP000285232">
    <property type="component" value="Unassembled WGS sequence"/>
</dbReference>
<gene>
    <name evidence="7" type="ORF">D6201_11395</name>
</gene>
<dbReference type="InterPro" id="IPR029787">
    <property type="entry name" value="Nucleotide_cyclase"/>
</dbReference>
<reference evidence="7 8" key="1">
    <citation type="journal article" date="2017" name="Int. J. Syst. Evol. Microbiol.">
        <title>Erythrobacter aquimixticola sp. nov., isolated from the junction between the ocean and a freshwater spring.</title>
        <authorList>
            <person name="Park S."/>
            <person name="Jung Y.T."/>
            <person name="Choi S.J."/>
            <person name="Yoon J.H."/>
        </authorList>
    </citation>
    <scope>NUCLEOTIDE SEQUENCE [LARGE SCALE GENOMIC DNA]</scope>
    <source>
        <strain evidence="7 8">JSSK-14</strain>
    </source>
</reference>
<keyword evidence="2" id="KW-0175">Coiled coil</keyword>
<dbReference type="Gene3D" id="1.25.40.10">
    <property type="entry name" value="Tetratricopeptide repeat domain"/>
    <property type="match status" value="2"/>
</dbReference>
<dbReference type="AlphaFoldDB" id="A0A419RVS0"/>
<proteinExistence type="predicted"/>
<dbReference type="SMART" id="SM00052">
    <property type="entry name" value="EAL"/>
    <property type="match status" value="1"/>
</dbReference>
<feature type="transmembrane region" description="Helical" evidence="3">
    <location>
        <begin position="391"/>
        <end position="412"/>
    </location>
</feature>
<dbReference type="NCBIfam" id="TIGR00254">
    <property type="entry name" value="GGDEF"/>
    <property type="match status" value="1"/>
</dbReference>
<dbReference type="PROSITE" id="PS50005">
    <property type="entry name" value="TPR"/>
    <property type="match status" value="1"/>
</dbReference>
<evidence type="ECO:0000256" key="2">
    <source>
        <dbReference type="SAM" id="Coils"/>
    </source>
</evidence>
<accession>A0A419RVS0</accession>
<feature type="domain" description="EAL" evidence="5">
    <location>
        <begin position="605"/>
        <end position="854"/>
    </location>
</feature>
<keyword evidence="3" id="KW-1133">Transmembrane helix</keyword>
<dbReference type="Pfam" id="PF00563">
    <property type="entry name" value="EAL"/>
    <property type="match status" value="1"/>
</dbReference>
<dbReference type="InterPro" id="IPR000160">
    <property type="entry name" value="GGDEF_dom"/>
</dbReference>
<protein>
    <submittedName>
        <fullName evidence="7">EAL domain-containing protein</fullName>
    </submittedName>
</protein>
<dbReference type="SMART" id="SM00267">
    <property type="entry name" value="GGDEF"/>
    <property type="match status" value="1"/>
</dbReference>
<feature type="repeat" description="TPR" evidence="1">
    <location>
        <begin position="155"/>
        <end position="188"/>
    </location>
</feature>
<dbReference type="Gene3D" id="3.20.20.450">
    <property type="entry name" value="EAL domain"/>
    <property type="match status" value="1"/>
</dbReference>
<keyword evidence="4" id="KW-0732">Signal</keyword>
<dbReference type="InterPro" id="IPR052155">
    <property type="entry name" value="Biofilm_reg_signaling"/>
</dbReference>
<dbReference type="PROSITE" id="PS50887">
    <property type="entry name" value="GGDEF"/>
    <property type="match status" value="1"/>
</dbReference>
<dbReference type="SUPFAM" id="SSF55073">
    <property type="entry name" value="Nucleotide cyclase"/>
    <property type="match status" value="1"/>
</dbReference>
<dbReference type="PANTHER" id="PTHR44757:SF2">
    <property type="entry name" value="BIOFILM ARCHITECTURE MAINTENANCE PROTEIN MBAA"/>
    <property type="match status" value="1"/>
</dbReference>
<evidence type="ECO:0000313" key="8">
    <source>
        <dbReference type="Proteomes" id="UP000285232"/>
    </source>
</evidence>
<feature type="domain" description="GGDEF" evidence="6">
    <location>
        <begin position="463"/>
        <end position="596"/>
    </location>
</feature>
<sequence length="854" mass="93581">MRTLKHMAITASAMAIMASVTPAAAQVEMLPAHEEQLDAAKAAMMGDSAEALRLAREVKIAASDDTVEAHRARLSAQWLEGEALIRLNRVDEAQAIIEQAIAEASDAFANDQLYADLLRSQASLMAHRGEYGLALSAFLEAHDRYQQLGETRSQAIVLQNIGSLYSDARDYERVMRYYRQATEAHTDDPALALSAHNNVGNALKELGRLGEAETEFGRALYVAKDMGSPTLEARILTNIASTQYNREQYGEAMTTVERGLRIAAADAPEWLPFLYGVRGQIHLATGQTQRARADISRTFTGQDIESSSPYFRDFHQTAYQIFSRTGDNELALRHLSAFHRIDGQARDLSAEANSALLAARFDAESNELRISKLSAEKEASEARLTATQNKVWLLTSVVLLVIAAFLAALITLRVVNRSKRAISEVNNKLTYVIQHDGLTGLFSRDHFHALLEKEAQSAKEDESTGVLMLIDLDRFKQVNDKYGHAAGDHILVKTAMRFREAAGPDATIGRLGGDEFALFMPHPFAMEDAAEVAQAIIDRVSVPFQFEGHEIMVGASIGMAAIGAKDRNTSALITNADLALYEAKRQGRGIFVKYALSMRDTLEERTLIENDLGRALEKGELSISYQPIVDGVDGHTRCLEALMRWNHPTRGEVSPEIFVPVAEDALLIDKLGAWLLRTACQDAAAWDKSIKLTVNVSALQLSSGVFLPTVIEALAYSGLEPERLVLELTESVVLEMDEEVERLARSLNELGVTFALDDFGRGYSSLNYIEKMQFSMIKIDRDFVQAAAAGSQKSLAVVAAIVSLAESLGIDVTAEGIEGIEQADAMRALGCSCFQGFHFGRPEPLQQAPLAMTA</sequence>
<dbReference type="SMART" id="SM00028">
    <property type="entry name" value="TPR"/>
    <property type="match status" value="5"/>
</dbReference>
<dbReference type="OrthoDB" id="9790882at2"/>
<evidence type="ECO:0000313" key="7">
    <source>
        <dbReference type="EMBL" id="RJY09878.1"/>
    </source>
</evidence>
<dbReference type="InterPro" id="IPR035919">
    <property type="entry name" value="EAL_sf"/>
</dbReference>
<keyword evidence="3" id="KW-0472">Membrane</keyword>
<dbReference type="InterPro" id="IPR043128">
    <property type="entry name" value="Rev_trsase/Diguanyl_cyclase"/>
</dbReference>